<dbReference type="AlphaFoldDB" id="A0A2S2DVQ9"/>
<accession>A0A2S2DVQ9</accession>
<dbReference type="GO" id="GO:0050380">
    <property type="term" value="F:undecaprenyl-diphosphatase activity"/>
    <property type="evidence" value="ECO:0007669"/>
    <property type="project" value="UniProtKB-EC"/>
</dbReference>
<dbReference type="Gene3D" id="1.20.144.10">
    <property type="entry name" value="Phosphatidic acid phosphatase type 2/haloperoxidase"/>
    <property type="match status" value="2"/>
</dbReference>
<dbReference type="SUPFAM" id="SSF48317">
    <property type="entry name" value="Acid phosphatase/Vanadium-dependent haloperoxidase"/>
    <property type="match status" value="1"/>
</dbReference>
<dbReference type="PANTHER" id="PTHR14969:SF13">
    <property type="entry name" value="AT30094P"/>
    <property type="match status" value="1"/>
</dbReference>
<keyword evidence="1" id="KW-0472">Membrane</keyword>
<evidence type="ECO:0000256" key="1">
    <source>
        <dbReference type="SAM" id="Phobius"/>
    </source>
</evidence>
<gene>
    <name evidence="3" type="ORF">HME7025_01506</name>
</gene>
<evidence type="ECO:0000313" key="4">
    <source>
        <dbReference type="Proteomes" id="UP000245468"/>
    </source>
</evidence>
<proteinExistence type="predicted"/>
<keyword evidence="3" id="KW-0378">Hydrolase</keyword>
<dbReference type="SMART" id="SM00014">
    <property type="entry name" value="acidPPc"/>
    <property type="match status" value="1"/>
</dbReference>
<dbReference type="PANTHER" id="PTHR14969">
    <property type="entry name" value="SPHINGOSINE-1-PHOSPHATE PHOSPHOHYDROLASE"/>
    <property type="match status" value="1"/>
</dbReference>
<reference evidence="4" key="1">
    <citation type="submission" date="2018-05" db="EMBL/GenBank/DDBJ databases">
        <title>Pseudarcicella sp. HME7025 Genome sequencing and assembly.</title>
        <authorList>
            <person name="Kim H."/>
            <person name="Kang H."/>
            <person name="Joh K."/>
        </authorList>
    </citation>
    <scope>NUCLEOTIDE SEQUENCE [LARGE SCALE GENOMIC DNA]</scope>
    <source>
        <strain evidence="4">HME7025</strain>
    </source>
</reference>
<feature type="transmembrane region" description="Helical" evidence="1">
    <location>
        <begin position="103"/>
        <end position="125"/>
    </location>
</feature>
<dbReference type="InterPro" id="IPR000326">
    <property type="entry name" value="PAP2/HPO"/>
</dbReference>
<dbReference type="EMBL" id="CP029346">
    <property type="protein sequence ID" value="AWL09362.1"/>
    <property type="molecule type" value="Genomic_DNA"/>
</dbReference>
<keyword evidence="1" id="KW-1133">Transmembrane helix</keyword>
<dbReference type="CDD" id="cd03395">
    <property type="entry name" value="PAP2_like_4"/>
    <property type="match status" value="1"/>
</dbReference>
<name>A0A2S2DVQ9_9BACT</name>
<organism evidence="3 4">
    <name type="scientific">Aquirufa nivalisilvae</name>
    <dbReference type="NCBI Taxonomy" id="2516557"/>
    <lineage>
        <taxon>Bacteria</taxon>
        <taxon>Pseudomonadati</taxon>
        <taxon>Bacteroidota</taxon>
        <taxon>Cytophagia</taxon>
        <taxon>Cytophagales</taxon>
        <taxon>Flectobacillaceae</taxon>
        <taxon>Aquirufa</taxon>
    </lineage>
</organism>
<sequence>MWPQWDSDVFQWINQAHASGLDEIMVLLSNRWIWVPMYLYLIYVIYQQKQKLFLASISYLVMSIVWADQISSSVLKPYFQRLRPCHVPAFSSWIHLPDGCGGLYGFCSSHAANSFALAFGFYILTQNKIARNLLLVWAFLVSYSRVYLGAHYPLDVITGAIVGILGTYILKYLIYDKLVKKA</sequence>
<protein>
    <submittedName>
        <fullName evidence="3">Undecaprenyl-diphosphate phosphatase</fullName>
        <ecNumber evidence="3">3.6.1.27</ecNumber>
    </submittedName>
</protein>
<dbReference type="OrthoDB" id="9789113at2"/>
<feature type="transmembrane region" description="Helical" evidence="1">
    <location>
        <begin position="132"/>
        <end position="150"/>
    </location>
</feature>
<dbReference type="Pfam" id="PF01569">
    <property type="entry name" value="PAP2"/>
    <property type="match status" value="1"/>
</dbReference>
<dbReference type="KEGG" id="psez:HME7025_01506"/>
<evidence type="ECO:0000313" key="3">
    <source>
        <dbReference type="EMBL" id="AWL09362.1"/>
    </source>
</evidence>
<feature type="domain" description="Phosphatidic acid phosphatase type 2/haloperoxidase" evidence="2">
    <location>
        <begin position="57"/>
        <end position="171"/>
    </location>
</feature>
<dbReference type="EC" id="3.6.1.27" evidence="3"/>
<evidence type="ECO:0000259" key="2">
    <source>
        <dbReference type="SMART" id="SM00014"/>
    </source>
</evidence>
<dbReference type="Proteomes" id="UP000245468">
    <property type="component" value="Chromosome"/>
</dbReference>
<feature type="transmembrane region" description="Helical" evidence="1">
    <location>
        <begin position="24"/>
        <end position="45"/>
    </location>
</feature>
<dbReference type="RefSeq" id="WP_109323053.1">
    <property type="nucleotide sequence ID" value="NZ_CP029346.1"/>
</dbReference>
<keyword evidence="4" id="KW-1185">Reference proteome</keyword>
<dbReference type="InterPro" id="IPR036938">
    <property type="entry name" value="PAP2/HPO_sf"/>
</dbReference>
<feature type="transmembrane region" description="Helical" evidence="1">
    <location>
        <begin position="156"/>
        <end position="174"/>
    </location>
</feature>
<keyword evidence="1" id="KW-0812">Transmembrane</keyword>
<feature type="transmembrane region" description="Helical" evidence="1">
    <location>
        <begin position="52"/>
        <end position="70"/>
    </location>
</feature>